<dbReference type="EMBL" id="CAAE01024613">
    <property type="protein sequence ID" value="CAG14753.1"/>
    <property type="molecule type" value="Genomic_DNA"/>
</dbReference>
<feature type="region of interest" description="Disordered" evidence="1">
    <location>
        <begin position="1"/>
        <end position="26"/>
    </location>
</feature>
<organism evidence="2">
    <name type="scientific">Tetraodon nigroviridis</name>
    <name type="common">Spotted green pufferfish</name>
    <name type="synonym">Chelonodon nigroviridis</name>
    <dbReference type="NCBI Taxonomy" id="99883"/>
    <lineage>
        <taxon>Eukaryota</taxon>
        <taxon>Metazoa</taxon>
        <taxon>Chordata</taxon>
        <taxon>Craniata</taxon>
        <taxon>Vertebrata</taxon>
        <taxon>Euteleostomi</taxon>
        <taxon>Actinopterygii</taxon>
        <taxon>Neopterygii</taxon>
        <taxon>Teleostei</taxon>
        <taxon>Neoteleostei</taxon>
        <taxon>Acanthomorphata</taxon>
        <taxon>Eupercaria</taxon>
        <taxon>Tetraodontiformes</taxon>
        <taxon>Tetradontoidea</taxon>
        <taxon>Tetraodontidae</taxon>
        <taxon>Tetraodon</taxon>
    </lineage>
</organism>
<proteinExistence type="predicted"/>
<protein>
    <submittedName>
        <fullName evidence="2">(spotted green pufferfish) hypothetical protein</fullName>
    </submittedName>
</protein>
<dbReference type="AlphaFoldDB" id="Q4RA30"/>
<reference evidence="2" key="1">
    <citation type="journal article" date="2004" name="Nature">
        <title>Genome duplication in the teleost fish Tetraodon nigroviridis reveals the early vertebrate proto-karyotype.</title>
        <authorList>
            <person name="Jaillon O."/>
            <person name="Aury J.-M."/>
            <person name="Brunet F."/>
            <person name="Petit J.-L."/>
            <person name="Stange-Thomann N."/>
            <person name="Mauceli E."/>
            <person name="Bouneau L."/>
            <person name="Fischer C."/>
            <person name="Ozouf-Costaz C."/>
            <person name="Bernot A."/>
            <person name="Nicaud S."/>
            <person name="Jaffe D."/>
            <person name="Fisher S."/>
            <person name="Lutfalla G."/>
            <person name="Dossat C."/>
            <person name="Segurens B."/>
            <person name="Dasilva C."/>
            <person name="Salanoubat M."/>
            <person name="Levy M."/>
            <person name="Boudet N."/>
            <person name="Castellano S."/>
            <person name="Anthouard V."/>
            <person name="Jubin C."/>
            <person name="Castelli V."/>
            <person name="Katinka M."/>
            <person name="Vacherie B."/>
            <person name="Biemont C."/>
            <person name="Skalli Z."/>
            <person name="Cattolico L."/>
            <person name="Poulain J."/>
            <person name="De Berardinis V."/>
            <person name="Cruaud C."/>
            <person name="Duprat S."/>
            <person name="Brottier P."/>
            <person name="Coutanceau J.-P."/>
            <person name="Gouzy J."/>
            <person name="Parra G."/>
            <person name="Lardier G."/>
            <person name="Chapple C."/>
            <person name="McKernan K.J."/>
            <person name="McEwan P."/>
            <person name="Bosak S."/>
            <person name="Kellis M."/>
            <person name="Volff J.-N."/>
            <person name="Guigo R."/>
            <person name="Zody M.C."/>
            <person name="Mesirov J."/>
            <person name="Lindblad-Toh K."/>
            <person name="Birren B."/>
            <person name="Nusbaum C."/>
            <person name="Kahn D."/>
            <person name="Robinson-Rechavi M."/>
            <person name="Laudet V."/>
            <person name="Schachter V."/>
            <person name="Quetier F."/>
            <person name="Saurin W."/>
            <person name="Scarpelli C."/>
            <person name="Wincker P."/>
            <person name="Lander E.S."/>
            <person name="Weissenbach J."/>
            <person name="Roest Crollius H."/>
        </authorList>
    </citation>
    <scope>NUCLEOTIDE SEQUENCE [LARGE SCALE GENOMIC DNA]</scope>
</reference>
<accession>Q4RA30</accession>
<dbReference type="HOGENOM" id="CLU_001195_0_0_1"/>
<reference evidence="2" key="2">
    <citation type="submission" date="2004-02" db="EMBL/GenBank/DDBJ databases">
        <authorList>
            <consortium name="Genoscope"/>
            <consortium name="Whitehead Institute Centre for Genome Research"/>
        </authorList>
    </citation>
    <scope>NUCLEOTIDE SEQUENCE</scope>
</reference>
<sequence length="26" mass="3046">EGEKTLIVEPYVTPNRGPYPYNQPKR</sequence>
<comment type="caution">
    <text evidence="2">The sequence shown here is derived from an EMBL/GenBank/DDBJ whole genome shotgun (WGS) entry which is preliminary data.</text>
</comment>
<dbReference type="KEGG" id="tng:GSTEN00038200G001"/>
<feature type="non-terminal residue" evidence="2">
    <location>
        <position position="26"/>
    </location>
</feature>
<evidence type="ECO:0000256" key="1">
    <source>
        <dbReference type="SAM" id="MobiDB-lite"/>
    </source>
</evidence>
<gene>
    <name evidence="2" type="ORF">GSTENG00038200001</name>
</gene>
<name>Q4RA30_TETNG</name>
<evidence type="ECO:0000313" key="2">
    <source>
        <dbReference type="EMBL" id="CAG14753.1"/>
    </source>
</evidence>
<feature type="non-terminal residue" evidence="2">
    <location>
        <position position="1"/>
    </location>
</feature>